<dbReference type="RefSeq" id="WP_264279746.1">
    <property type="nucleotide sequence ID" value="NZ_CP107006.1"/>
</dbReference>
<keyword evidence="3" id="KW-1185">Reference proteome</keyword>
<reference evidence="2" key="1">
    <citation type="submission" date="2022-10" db="EMBL/GenBank/DDBJ databases">
        <title>Chitinophaga sp. nov., isolated from soil.</title>
        <authorList>
            <person name="Jeon C.O."/>
        </authorList>
    </citation>
    <scope>NUCLEOTIDE SEQUENCE</scope>
    <source>
        <strain evidence="2">R8</strain>
    </source>
</reference>
<name>A0ABY6IVR4_9BACT</name>
<evidence type="ECO:0000256" key="1">
    <source>
        <dbReference type="SAM" id="SignalP"/>
    </source>
</evidence>
<protein>
    <recommendedName>
        <fullName evidence="4">DUF4138 domain-containing protein</fullName>
    </recommendedName>
</protein>
<feature type="signal peptide" evidence="1">
    <location>
        <begin position="1"/>
        <end position="20"/>
    </location>
</feature>
<evidence type="ECO:0000313" key="3">
    <source>
        <dbReference type="Proteomes" id="UP001162741"/>
    </source>
</evidence>
<feature type="chain" id="PRO_5045740126" description="DUF4138 domain-containing protein" evidence="1">
    <location>
        <begin position="21"/>
        <end position="286"/>
    </location>
</feature>
<evidence type="ECO:0008006" key="4">
    <source>
        <dbReference type="Google" id="ProtNLM"/>
    </source>
</evidence>
<proteinExistence type="predicted"/>
<keyword evidence="1" id="KW-0732">Signal</keyword>
<gene>
    <name evidence="2" type="ORF">MKQ68_14455</name>
</gene>
<sequence>MIKPMLLAVAFSLCTQVLHAQLLKKITGRNKEKTEQTEDADTGEAIFNTSRNTTAQANPALIIGGDERVTIDSSYDYDIAVYQESAAFQGNQLVIDGGEEIVIYYSSKNAHFCIQLNSRSTRTKYYFFGDFNKESQLSLAGVDKIASGDKTKLDLNTMEPVYPGEIGYLGQLLKTGAKRVIAGVACEEYVANNYRHHARVTNTNHAKVTAHVWIPMDPHTLFPGYSFIPDHYKAEIDTMRIQGSYPPVVMPLEMFLQYGNGDKVYTYTREIIFGEGRRVMLTDIIK</sequence>
<dbReference type="EMBL" id="CP107006">
    <property type="protein sequence ID" value="UYQ91291.1"/>
    <property type="molecule type" value="Genomic_DNA"/>
</dbReference>
<accession>A0ABY6IVR4</accession>
<dbReference type="Proteomes" id="UP001162741">
    <property type="component" value="Chromosome"/>
</dbReference>
<organism evidence="2 3">
    <name type="scientific">Chitinophaga horti</name>
    <dbReference type="NCBI Taxonomy" id="2920382"/>
    <lineage>
        <taxon>Bacteria</taxon>
        <taxon>Pseudomonadati</taxon>
        <taxon>Bacteroidota</taxon>
        <taxon>Chitinophagia</taxon>
        <taxon>Chitinophagales</taxon>
        <taxon>Chitinophagaceae</taxon>
        <taxon>Chitinophaga</taxon>
    </lineage>
</organism>
<evidence type="ECO:0000313" key="2">
    <source>
        <dbReference type="EMBL" id="UYQ91291.1"/>
    </source>
</evidence>